<dbReference type="InterPro" id="IPR014756">
    <property type="entry name" value="Ig_E-set"/>
</dbReference>
<sequence length="329" mass="34921">MKKIVVMILTTILLLLLSDCKKGGSDDDTTSLLMLYTILNSENVADFYPELGIPGSTTTITGSDFSGNASQYSVTINGTSASGVNLVNSNTLTFSMPSISGISENTTVPIVITKSGANVLSKTIRYRPAPVIALNQPNALIGRVSSKDISSFYTFTTPSNGDHIVNIFGYQGANLDLFYYTSPTSAATSLATGTGSDSEFEKVNLTAGTYIVQIKLISGVLPTNFKTHIANGQITPTSTFNEIDSQRRCYDFMGTGTTAKAASGCNSVNAAYIATNRTGRCTYPSASGLTTRSYYSIDGFGFDPGYAEQTCTQEGFDSPNPSKAIFQSL</sequence>
<evidence type="ECO:0000313" key="4">
    <source>
        <dbReference type="Proteomes" id="UP000232149"/>
    </source>
</evidence>
<dbReference type="AlphaFoldDB" id="A0A2M9YIB5"/>
<evidence type="ECO:0000259" key="1">
    <source>
        <dbReference type="Pfam" id="PF01833"/>
    </source>
</evidence>
<evidence type="ECO:0000313" key="2">
    <source>
        <dbReference type="EMBL" id="PJZ51250.1"/>
    </source>
</evidence>
<proteinExistence type="predicted"/>
<protein>
    <recommendedName>
        <fullName evidence="1">IPT/TIG domain-containing protein</fullName>
    </recommendedName>
</protein>
<dbReference type="InterPro" id="IPR013783">
    <property type="entry name" value="Ig-like_fold"/>
</dbReference>
<dbReference type="EMBL" id="NPDV01000031">
    <property type="protein sequence ID" value="PJZ51250.1"/>
    <property type="molecule type" value="Genomic_DNA"/>
</dbReference>
<dbReference type="InterPro" id="IPR002909">
    <property type="entry name" value="IPT_dom"/>
</dbReference>
<dbReference type="Gene3D" id="2.60.120.380">
    <property type="match status" value="1"/>
</dbReference>
<dbReference type="SUPFAM" id="SSF81296">
    <property type="entry name" value="E set domains"/>
    <property type="match status" value="1"/>
</dbReference>
<feature type="domain" description="IPT/TIG" evidence="1">
    <location>
        <begin position="47"/>
        <end position="119"/>
    </location>
</feature>
<dbReference type="Proteomes" id="UP000232149">
    <property type="component" value="Unassembled WGS sequence"/>
</dbReference>
<organism evidence="2 5">
    <name type="scientific">Leptospira adleri</name>
    <dbReference type="NCBI Taxonomy" id="2023186"/>
    <lineage>
        <taxon>Bacteria</taxon>
        <taxon>Pseudomonadati</taxon>
        <taxon>Spirochaetota</taxon>
        <taxon>Spirochaetia</taxon>
        <taxon>Leptospirales</taxon>
        <taxon>Leptospiraceae</taxon>
        <taxon>Leptospira</taxon>
    </lineage>
</organism>
<comment type="caution">
    <text evidence="2">The sequence shown here is derived from an EMBL/GenBank/DDBJ whole genome shotgun (WGS) entry which is preliminary data.</text>
</comment>
<dbReference type="Gene3D" id="2.60.40.10">
    <property type="entry name" value="Immunoglobulins"/>
    <property type="match status" value="1"/>
</dbReference>
<dbReference type="Proteomes" id="UP000232188">
    <property type="component" value="Unassembled WGS sequence"/>
</dbReference>
<dbReference type="Pfam" id="PF01833">
    <property type="entry name" value="TIG"/>
    <property type="match status" value="1"/>
</dbReference>
<accession>A0A2M9YIB5</accession>
<reference evidence="4 5" key="1">
    <citation type="submission" date="2017-07" db="EMBL/GenBank/DDBJ databases">
        <title>Leptospira spp. isolated from tropical soils.</title>
        <authorList>
            <person name="Thibeaux R."/>
            <person name="Iraola G."/>
            <person name="Ferres I."/>
            <person name="Bierque E."/>
            <person name="Girault D."/>
            <person name="Soupe-Gilbert M.-E."/>
            <person name="Picardeau M."/>
            <person name="Goarant C."/>
        </authorList>
    </citation>
    <scope>NUCLEOTIDE SEQUENCE [LARGE SCALE GENOMIC DNA]</scope>
    <source>
        <strain evidence="2 5">FH2-B-C1</strain>
        <strain evidence="3 4">FH2-B-D1</strain>
    </source>
</reference>
<evidence type="ECO:0000313" key="3">
    <source>
        <dbReference type="EMBL" id="PJZ59862.1"/>
    </source>
</evidence>
<dbReference type="EMBL" id="NPDU01000092">
    <property type="protein sequence ID" value="PJZ59862.1"/>
    <property type="molecule type" value="Genomic_DNA"/>
</dbReference>
<evidence type="ECO:0000313" key="5">
    <source>
        <dbReference type="Proteomes" id="UP000232188"/>
    </source>
</evidence>
<keyword evidence="4" id="KW-1185">Reference proteome</keyword>
<name>A0A2M9YIB5_9LEPT</name>
<gene>
    <name evidence="3" type="ORF">CH376_21445</name>
    <name evidence="2" type="ORF">CH380_21020</name>
</gene>
<dbReference type="RefSeq" id="WP_100787733.1">
    <property type="nucleotide sequence ID" value="NZ_NPDU01000092.1"/>
</dbReference>